<keyword evidence="2" id="KW-0547">Nucleotide-binding</keyword>
<feature type="domain" description="Helicase ATP-binding" evidence="1">
    <location>
        <begin position="103"/>
        <end position="271"/>
    </location>
</feature>
<dbReference type="GO" id="GO:0016787">
    <property type="term" value="F:hydrolase activity"/>
    <property type="evidence" value="ECO:0007669"/>
    <property type="project" value="InterPro"/>
</dbReference>
<dbReference type="InterPro" id="IPR006935">
    <property type="entry name" value="Helicase/UvrB_N"/>
</dbReference>
<dbReference type="OrthoDB" id="9802901at2"/>
<dbReference type="InterPro" id="IPR001650">
    <property type="entry name" value="Helicase_C-like"/>
</dbReference>
<evidence type="ECO:0000259" key="1">
    <source>
        <dbReference type="PROSITE" id="PS51192"/>
    </source>
</evidence>
<keyword evidence="2" id="KW-0347">Helicase</keyword>
<dbReference type="Pfam" id="PF00271">
    <property type="entry name" value="Helicase_C"/>
    <property type="match status" value="1"/>
</dbReference>
<dbReference type="InterPro" id="IPR050742">
    <property type="entry name" value="Helicase_Restrict-Modif_Enz"/>
</dbReference>
<gene>
    <name evidence="2" type="ORF">SAMN05444401_2719</name>
</gene>
<protein>
    <submittedName>
        <fullName evidence="2">Superfamily II DNA or RNA helicase</fullName>
    </submittedName>
</protein>
<dbReference type="PANTHER" id="PTHR47396">
    <property type="entry name" value="TYPE I RESTRICTION ENZYME ECOKI R PROTEIN"/>
    <property type="match status" value="1"/>
</dbReference>
<dbReference type="AlphaFoldDB" id="A0A1M6IAP4"/>
<evidence type="ECO:0000313" key="3">
    <source>
        <dbReference type="Proteomes" id="UP000184080"/>
    </source>
</evidence>
<dbReference type="PROSITE" id="PS51192">
    <property type="entry name" value="HELICASE_ATP_BIND_1"/>
    <property type="match status" value="1"/>
</dbReference>
<dbReference type="GO" id="GO:0003677">
    <property type="term" value="F:DNA binding"/>
    <property type="evidence" value="ECO:0007669"/>
    <property type="project" value="InterPro"/>
</dbReference>
<dbReference type="PANTHER" id="PTHR47396:SF1">
    <property type="entry name" value="ATP-DEPENDENT HELICASE IRC3-RELATED"/>
    <property type="match status" value="1"/>
</dbReference>
<dbReference type="RefSeq" id="WP_073007596.1">
    <property type="nucleotide sequence ID" value="NZ_FQZO01000004.1"/>
</dbReference>
<organism evidence="2 3">
    <name type="scientific">Clostridium amylolyticum</name>
    <dbReference type="NCBI Taxonomy" id="1121298"/>
    <lineage>
        <taxon>Bacteria</taxon>
        <taxon>Bacillati</taxon>
        <taxon>Bacillota</taxon>
        <taxon>Clostridia</taxon>
        <taxon>Eubacteriales</taxon>
        <taxon>Clostridiaceae</taxon>
        <taxon>Clostridium</taxon>
    </lineage>
</organism>
<sequence>MTNTHHLIEYIKLNLKDKPQCKMMVKTIVSKCYCKKRSTNLINDLNEALDENNIIVSPSLTSNSPALNSWVYFSYGDNNKLLVTPKVSFNPYPHQTLAWNSMTSHYSKHKRGMIIVPTGGGKTTIAAKWLTDNYLSNGYNVLWLAHRIELLEQAQETFIKFGVSKSSTLITSSQHNSWTDISNFHKIVLSTDRSCLSKLDYVKRLINQGERGLYIVVDECHHSVSNSYLNLIKNILELDDTKDINLLGLTATPIRMNYDETQTLWKMYDDKYNLDRLHNYYVNDESFNSKIFEVSFSELISRGILAKPIPLSVVTNVTIEDKLSEEELKLINTFGDISEAAINKLANDSSRNKLIVNHYIQNKEKYGKTLVFALNIEHCKTLKNEFLHNGISCEYVAYGETNNKNIIENFKTTDTPQVLITVIKLTEGFDAPCIQSVFLTRPTNSETLFRQMIGRALRGPAAGGTQEGYLVDFKDIWNTFTPVNSDYALTPELSNINTDGSNSGNTSKKYINDKMLDIAYSILREKFKGEISNIIESLPVAWYQWTEITDGEETERIIIVFSNYSNQFTDLIKYIETNFTSKEITTQDAISLHEMFFRECPDPRPDINEIYNVITAVKNNIEINKFEFEESEKFNPITLAKEFKDYNRRDLRTHLSVIFNMSHYCQKIYKYQFENFYSVISREIDILLSKEDMEMAIKNSHSPLAIPSNITLCNPEFNLYQIKDELLNIIDADTNKSLFPEKEIPNLKFIYTNEIVKNYFSKYRPSDNTIIINRIFNCTAIPGIIREYIIYSQICFSLMPHNTIDRNYRERLFKFIPTQNSILEVSELGLDIKDTPNFWYNECDKYLFKLSKIYSINYC</sequence>
<reference evidence="2 3" key="1">
    <citation type="submission" date="2016-11" db="EMBL/GenBank/DDBJ databases">
        <authorList>
            <person name="Jaros S."/>
            <person name="Januszkiewicz K."/>
            <person name="Wedrychowicz H."/>
        </authorList>
    </citation>
    <scope>NUCLEOTIDE SEQUENCE [LARGE SCALE GENOMIC DNA]</scope>
    <source>
        <strain evidence="2 3">DSM 21864</strain>
    </source>
</reference>
<dbReference type="GO" id="GO:0005524">
    <property type="term" value="F:ATP binding"/>
    <property type="evidence" value="ECO:0007669"/>
    <property type="project" value="InterPro"/>
</dbReference>
<evidence type="ECO:0000313" key="2">
    <source>
        <dbReference type="EMBL" id="SHJ31496.1"/>
    </source>
</evidence>
<keyword evidence="2" id="KW-0378">Hydrolase</keyword>
<dbReference type="Gene3D" id="3.40.50.300">
    <property type="entry name" value="P-loop containing nucleotide triphosphate hydrolases"/>
    <property type="match status" value="2"/>
</dbReference>
<proteinExistence type="predicted"/>
<accession>A0A1M6IAP4</accession>
<dbReference type="InterPro" id="IPR014001">
    <property type="entry name" value="Helicase_ATP-bd"/>
</dbReference>
<dbReference type="SUPFAM" id="SSF52540">
    <property type="entry name" value="P-loop containing nucleoside triphosphate hydrolases"/>
    <property type="match status" value="1"/>
</dbReference>
<dbReference type="InterPro" id="IPR027417">
    <property type="entry name" value="P-loop_NTPase"/>
</dbReference>
<keyword evidence="3" id="KW-1185">Reference proteome</keyword>
<dbReference type="SMART" id="SM00487">
    <property type="entry name" value="DEXDc"/>
    <property type="match status" value="1"/>
</dbReference>
<dbReference type="GO" id="GO:0005829">
    <property type="term" value="C:cytosol"/>
    <property type="evidence" value="ECO:0007669"/>
    <property type="project" value="TreeGrafter"/>
</dbReference>
<dbReference type="Proteomes" id="UP000184080">
    <property type="component" value="Unassembled WGS sequence"/>
</dbReference>
<keyword evidence="2" id="KW-0067">ATP-binding</keyword>
<dbReference type="Pfam" id="PF04851">
    <property type="entry name" value="ResIII"/>
    <property type="match status" value="1"/>
</dbReference>
<dbReference type="STRING" id="1121298.SAMN05444401_2719"/>
<name>A0A1M6IAP4_9CLOT</name>
<dbReference type="EMBL" id="FQZO01000004">
    <property type="protein sequence ID" value="SHJ31496.1"/>
    <property type="molecule type" value="Genomic_DNA"/>
</dbReference>
<dbReference type="GO" id="GO:0004386">
    <property type="term" value="F:helicase activity"/>
    <property type="evidence" value="ECO:0007669"/>
    <property type="project" value="UniProtKB-KW"/>
</dbReference>